<dbReference type="GeneID" id="82201795"/>
<dbReference type="RefSeq" id="WP_075817534.1">
    <property type="nucleotide sequence ID" value="NZ_MPJW01000030.1"/>
</dbReference>
<sequence>MRNLEYKNRDQPEQTSMVLNGKKLPLVTTIVIWLSAEPWPGTKNLIEMLEVPEEYVMKLPYYPLHLIEPFALTNEELMKYGPEVGTVLVFIKNSKNQYQLNDVLKKYEAEFSNASPLAYDWIYAVTKIEFDRKIKIRNGVINMCEAIIQMQNSSRNEGFKIGKNEGIRIGEMRGKTKGIEIGRNQELGKMAVKLGSVN</sequence>
<dbReference type="Proteomes" id="UP000186341">
    <property type="component" value="Unassembled WGS sequence"/>
</dbReference>
<dbReference type="EMBL" id="MPJW01000030">
    <property type="protein sequence ID" value="OLU42968.1"/>
    <property type="molecule type" value="Genomic_DNA"/>
</dbReference>
<proteinExistence type="predicted"/>
<name>A0A1U7NJ49_9FIRM</name>
<gene>
    <name evidence="1" type="ORF">BO222_00845</name>
</gene>
<protein>
    <recommendedName>
        <fullName evidence="3">Transposase (putative) YhgA-like domain-containing protein</fullName>
    </recommendedName>
</protein>
<organism evidence="1 2">
    <name type="scientific">Ileibacterium valens</name>
    <dbReference type="NCBI Taxonomy" id="1862668"/>
    <lineage>
        <taxon>Bacteria</taxon>
        <taxon>Bacillati</taxon>
        <taxon>Bacillota</taxon>
        <taxon>Erysipelotrichia</taxon>
        <taxon>Erysipelotrichales</taxon>
        <taxon>Erysipelotrichaceae</taxon>
        <taxon>Ileibacterium</taxon>
    </lineage>
</organism>
<evidence type="ECO:0000313" key="2">
    <source>
        <dbReference type="Proteomes" id="UP000186341"/>
    </source>
</evidence>
<dbReference type="AlphaFoldDB" id="A0A1U7NJ49"/>
<accession>A0A1U7NJ49</accession>
<comment type="caution">
    <text evidence="1">The sequence shown here is derived from an EMBL/GenBank/DDBJ whole genome shotgun (WGS) entry which is preliminary data.</text>
</comment>
<dbReference type="OrthoDB" id="2066427at2"/>
<evidence type="ECO:0000313" key="1">
    <source>
        <dbReference type="EMBL" id="OLU42968.1"/>
    </source>
</evidence>
<keyword evidence="2" id="KW-1185">Reference proteome</keyword>
<evidence type="ECO:0008006" key="3">
    <source>
        <dbReference type="Google" id="ProtNLM"/>
    </source>
</evidence>
<reference evidence="1 2" key="1">
    <citation type="submission" date="2016-11" db="EMBL/GenBank/DDBJ databases">
        <title>Description of two novel members of the family Erysipelotrichaceae: Ileibacterium lipovorans gen. nov., sp. nov. and Dubosiella newyorkensis, gen. nov., sp. nov.</title>
        <authorList>
            <person name="Cox L.M."/>
            <person name="Sohn J."/>
            <person name="Tyrrell K.L."/>
            <person name="Citron D.M."/>
            <person name="Lawson P.A."/>
            <person name="Patel N.B."/>
            <person name="Iizumi T."/>
            <person name="Perez-Perez G.I."/>
            <person name="Goldstein E.J."/>
            <person name="Blaser M.J."/>
        </authorList>
    </citation>
    <scope>NUCLEOTIDE SEQUENCE [LARGE SCALE GENOMIC DNA]</scope>
    <source>
        <strain evidence="1 2">NYU-BL-A3</strain>
    </source>
</reference>